<accession>A0A517YB28</accession>
<dbReference type="AlphaFoldDB" id="A0A517YB28"/>
<dbReference type="Pfam" id="PF00326">
    <property type="entry name" value="Peptidase_S9"/>
    <property type="match status" value="1"/>
</dbReference>
<keyword evidence="4" id="KW-1185">Reference proteome</keyword>
<dbReference type="EMBL" id="CP036274">
    <property type="protein sequence ID" value="QDU27453.1"/>
    <property type="molecule type" value="Genomic_DNA"/>
</dbReference>
<dbReference type="SUPFAM" id="SSF53474">
    <property type="entry name" value="alpha/beta-Hydrolases"/>
    <property type="match status" value="1"/>
</dbReference>
<proteinExistence type="predicted"/>
<dbReference type="PANTHER" id="PTHR47381">
    <property type="entry name" value="ALPHA/BETA-HYDROLASES SUPERFAMILY PROTEIN"/>
    <property type="match status" value="1"/>
</dbReference>
<protein>
    <submittedName>
        <fullName evidence="3">Prolyl oligopeptidase family protein</fullName>
    </submittedName>
</protein>
<name>A0A517YB28_9BACT</name>
<feature type="chain" id="PRO_5021802515" evidence="1">
    <location>
        <begin position="20"/>
        <end position="713"/>
    </location>
</feature>
<dbReference type="GO" id="GO:0006508">
    <property type="term" value="P:proteolysis"/>
    <property type="evidence" value="ECO:0007669"/>
    <property type="project" value="InterPro"/>
</dbReference>
<dbReference type="PROSITE" id="PS51257">
    <property type="entry name" value="PROKAR_LIPOPROTEIN"/>
    <property type="match status" value="1"/>
</dbReference>
<evidence type="ECO:0000256" key="1">
    <source>
        <dbReference type="SAM" id="SignalP"/>
    </source>
</evidence>
<dbReference type="GO" id="GO:0008236">
    <property type="term" value="F:serine-type peptidase activity"/>
    <property type="evidence" value="ECO:0007669"/>
    <property type="project" value="InterPro"/>
</dbReference>
<feature type="signal peptide" evidence="1">
    <location>
        <begin position="1"/>
        <end position="19"/>
    </location>
</feature>
<dbReference type="PANTHER" id="PTHR47381:SF3">
    <property type="entry name" value="ALPHA_BETA-HYDROLASES SUPERFAMILY PROTEIN"/>
    <property type="match status" value="1"/>
</dbReference>
<dbReference type="RefSeq" id="WP_202921785.1">
    <property type="nucleotide sequence ID" value="NZ_CP036274.1"/>
</dbReference>
<dbReference type="Gene3D" id="3.40.50.1820">
    <property type="entry name" value="alpha/beta hydrolase"/>
    <property type="match status" value="2"/>
</dbReference>
<feature type="domain" description="Peptidase S9 prolyl oligopeptidase catalytic" evidence="2">
    <location>
        <begin position="198"/>
        <end position="282"/>
    </location>
</feature>
<sequence length="713" mass="81040" precursor="true">MDYRLFRCVLLAGSFFAAACFPPLPCSAQEQQAAKPAVAKLDTKRGDEMLAEYFRLETERLQQACLNDVKTAADWKTREVELRRQLHEMLGLDPLPERTDLKPVITGKVEHEEFTVEKLHFQSRPGLYVTGNLYLPKTIDKPLPAVLYVCGHGQIKKDGIAYGSKSHYQHHGGWFARNGYVCLTIDTLQLGEIEGIHHGTHRYGMWWWLNRGYTPAGVEAWNCIRALDYLQSRKEVDGQKLGVTGRSGGGAYSWWISALDERIKCAVPTAGITDLQNYVVDGAVEGHCDCMFMVNTYQWDYPQVAAMVAPRALLIANTDRDRIFPLDGVYRTFQKVRPLYAQLGKENDVGLNITFGGHLDTQELQVHAFRWLNKQLKGTDDQVTKVTEKFFQPEQLKVFDKLPEDQINTTIHETFVPAAVIPEPLKTAAEWNTLRDDYLAFLRAKSFRAWPENSPPLDLKEISTVEHDGIRLTTSEFTSQEGIRLQLFTFRRADLKEPELQVLNVLDDQAWAEFQLLLRAGFAKEFELAPATAEESENWKSTAQMLKKFPWVMSYCAPRGVGPTAFDQSEKKQIQNRRRFYLLGQTLDGMQTLDIVAAMKACRTPETLSKAALWLQSQRKMGGNALYASIMEPGAKRIDLYDLPTTHRDGPIYLNVQRKLDMPQAVALAAEKTQVVIYQDVAGFEWPQQVASNLGWEKKQLQFRKPPTPAEDK</sequence>
<dbReference type="InterPro" id="IPR029058">
    <property type="entry name" value="AB_hydrolase_fold"/>
</dbReference>
<dbReference type="KEGG" id="aagg:ETAA8_25410"/>
<evidence type="ECO:0000259" key="2">
    <source>
        <dbReference type="Pfam" id="PF00326"/>
    </source>
</evidence>
<organism evidence="3 4">
    <name type="scientific">Anatilimnocola aggregata</name>
    <dbReference type="NCBI Taxonomy" id="2528021"/>
    <lineage>
        <taxon>Bacteria</taxon>
        <taxon>Pseudomonadati</taxon>
        <taxon>Planctomycetota</taxon>
        <taxon>Planctomycetia</taxon>
        <taxon>Pirellulales</taxon>
        <taxon>Pirellulaceae</taxon>
        <taxon>Anatilimnocola</taxon>
    </lineage>
</organism>
<evidence type="ECO:0000313" key="3">
    <source>
        <dbReference type="EMBL" id="QDU27453.1"/>
    </source>
</evidence>
<gene>
    <name evidence="3" type="ORF">ETAA8_25410</name>
</gene>
<dbReference type="InterPro" id="IPR001375">
    <property type="entry name" value="Peptidase_S9_cat"/>
</dbReference>
<dbReference type="Proteomes" id="UP000315017">
    <property type="component" value="Chromosome"/>
</dbReference>
<keyword evidence="1" id="KW-0732">Signal</keyword>
<evidence type="ECO:0000313" key="4">
    <source>
        <dbReference type="Proteomes" id="UP000315017"/>
    </source>
</evidence>
<reference evidence="3 4" key="1">
    <citation type="submission" date="2019-02" db="EMBL/GenBank/DDBJ databases">
        <title>Deep-cultivation of Planctomycetes and their phenomic and genomic characterization uncovers novel biology.</title>
        <authorList>
            <person name="Wiegand S."/>
            <person name="Jogler M."/>
            <person name="Boedeker C."/>
            <person name="Pinto D."/>
            <person name="Vollmers J."/>
            <person name="Rivas-Marin E."/>
            <person name="Kohn T."/>
            <person name="Peeters S.H."/>
            <person name="Heuer A."/>
            <person name="Rast P."/>
            <person name="Oberbeckmann S."/>
            <person name="Bunk B."/>
            <person name="Jeske O."/>
            <person name="Meyerdierks A."/>
            <person name="Storesund J.E."/>
            <person name="Kallscheuer N."/>
            <person name="Luecker S."/>
            <person name="Lage O.M."/>
            <person name="Pohl T."/>
            <person name="Merkel B.J."/>
            <person name="Hornburger P."/>
            <person name="Mueller R.-W."/>
            <person name="Bruemmer F."/>
            <person name="Labrenz M."/>
            <person name="Spormann A.M."/>
            <person name="Op den Camp H."/>
            <person name="Overmann J."/>
            <person name="Amann R."/>
            <person name="Jetten M.S.M."/>
            <person name="Mascher T."/>
            <person name="Medema M.H."/>
            <person name="Devos D.P."/>
            <person name="Kaster A.-K."/>
            <person name="Ovreas L."/>
            <person name="Rohde M."/>
            <person name="Galperin M.Y."/>
            <person name="Jogler C."/>
        </authorList>
    </citation>
    <scope>NUCLEOTIDE SEQUENCE [LARGE SCALE GENOMIC DNA]</scope>
    <source>
        <strain evidence="3 4">ETA_A8</strain>
    </source>
</reference>